<dbReference type="Gene3D" id="3.50.50.60">
    <property type="entry name" value="FAD/NAD(P)-binding domain"/>
    <property type="match status" value="1"/>
</dbReference>
<feature type="domain" description="Amine oxidase" evidence="4">
    <location>
        <begin position="22"/>
        <end position="272"/>
    </location>
</feature>
<dbReference type="AlphaFoldDB" id="A0A1L3SNV0"/>
<dbReference type="Proteomes" id="UP000182840">
    <property type="component" value="Chromosome"/>
</dbReference>
<name>A0A1L3SNV0_9HYPH</name>
<dbReference type="Gene3D" id="1.10.405.20">
    <property type="match status" value="1"/>
</dbReference>
<feature type="binding site" evidence="3">
    <location>
        <position position="23"/>
    </location>
    <ligand>
        <name>FAD</name>
        <dbReference type="ChEBI" id="CHEBI:57692"/>
    </ligand>
</feature>
<dbReference type="Gene3D" id="3.30.70.1990">
    <property type="match status" value="1"/>
</dbReference>
<dbReference type="EMBL" id="CP018171">
    <property type="protein sequence ID" value="APH70992.1"/>
    <property type="molecule type" value="Genomic_DNA"/>
</dbReference>
<feature type="binding site" evidence="3">
    <location>
        <position position="237"/>
    </location>
    <ligand>
        <name>FAD</name>
        <dbReference type="ChEBI" id="CHEBI:57692"/>
    </ligand>
</feature>
<dbReference type="InterPro" id="IPR001613">
    <property type="entry name" value="Flavin_amine_oxidase"/>
</dbReference>
<dbReference type="InterPro" id="IPR002937">
    <property type="entry name" value="Amino_oxidase"/>
</dbReference>
<accession>A0A1L3SNV0</accession>
<keyword evidence="2" id="KW-0560">Oxidoreductase</keyword>
<reference evidence="6" key="1">
    <citation type="submission" date="2016-11" db="EMBL/GenBank/DDBJ databases">
        <title>Mesorhizobium oceanicum sp. nov., isolated from deep seawater in South China Sea.</title>
        <authorList>
            <person name="Fu G.-Y."/>
        </authorList>
    </citation>
    <scope>NUCLEOTIDE SEQUENCE [LARGE SCALE GENOMIC DNA]</scope>
    <source>
        <strain evidence="6">B7</strain>
    </source>
</reference>
<organism evidence="5 6">
    <name type="scientific">Aquibium oceanicum</name>
    <dbReference type="NCBI Taxonomy" id="1670800"/>
    <lineage>
        <taxon>Bacteria</taxon>
        <taxon>Pseudomonadati</taxon>
        <taxon>Pseudomonadota</taxon>
        <taxon>Alphaproteobacteria</taxon>
        <taxon>Hyphomicrobiales</taxon>
        <taxon>Phyllobacteriaceae</taxon>
        <taxon>Aquibium</taxon>
    </lineage>
</organism>
<dbReference type="OrthoDB" id="20837at2"/>
<gene>
    <name evidence="5" type="ORF">BSQ44_06085</name>
</gene>
<dbReference type="GO" id="GO:0016491">
    <property type="term" value="F:oxidoreductase activity"/>
    <property type="evidence" value="ECO:0007669"/>
    <property type="project" value="UniProtKB-KW"/>
</dbReference>
<evidence type="ECO:0000256" key="3">
    <source>
        <dbReference type="PIRSR" id="PIRSR601613-1"/>
    </source>
</evidence>
<keyword evidence="6" id="KW-1185">Reference proteome</keyword>
<dbReference type="RefSeq" id="WP_072602402.1">
    <property type="nucleotide sequence ID" value="NZ_CP018171.1"/>
</dbReference>
<dbReference type="PANTHER" id="PTHR42923:SF17">
    <property type="entry name" value="AMINE OXIDASE DOMAIN-CONTAINING PROTEIN"/>
    <property type="match status" value="1"/>
</dbReference>
<sequence length="448" mass="49451">MPGAAGFPPARPLEIAVIGSGISGLSAAWLLSTRHKVTLFEQGPRLGGHSNTVETDGVAVDTGFIVYNEVTYPNLTAMFDHLGVPTAPSDMSFSVSIDGGRLEYSGSGFGGLLAQPANIARPRFWRMLRELLRFYRQAPFDVARIGEISLGDYLDAEGYGSAFREDHLYPMAAAIWSTPAAEICNYPAAAFIRFCENHGLLRLAGRPVWRTVRGGSREYVRRLTERFRGRILLDHGVRSVVRSPGSAEVIDTRGVSRRFDHVVIATHADQALGVLADADAAETRLLGSFEYSRNEAILHSDVGLMPRRKRAWTSWNYLADTTGGTKRLSVTYWMNRLQPLDCEQPLFVTLNPSMEPRPETVKYRQIYEHPVFDAAAMRAQKELWSLQGERNTWFCGAYFGAGFHEDGLQAGLAVAEALGGVRRPWHVADESGRISVVDIPRGPELVAA</sequence>
<dbReference type="PRINTS" id="PR00757">
    <property type="entry name" value="AMINEOXDASEF"/>
</dbReference>
<dbReference type="InterPro" id="IPR050464">
    <property type="entry name" value="Zeta_carotene_desat/Oxidored"/>
</dbReference>
<evidence type="ECO:0000259" key="4">
    <source>
        <dbReference type="Pfam" id="PF01593"/>
    </source>
</evidence>
<protein>
    <submittedName>
        <fullName evidence="5">NAD/FAD-binding protein</fullName>
    </submittedName>
</protein>
<evidence type="ECO:0000256" key="1">
    <source>
        <dbReference type="ARBA" id="ARBA00001974"/>
    </source>
</evidence>
<dbReference type="Pfam" id="PF01593">
    <property type="entry name" value="Amino_oxidase"/>
    <property type="match status" value="1"/>
</dbReference>
<evidence type="ECO:0000313" key="5">
    <source>
        <dbReference type="EMBL" id="APH70992.1"/>
    </source>
</evidence>
<evidence type="ECO:0000313" key="6">
    <source>
        <dbReference type="Proteomes" id="UP000182840"/>
    </source>
</evidence>
<dbReference type="KEGG" id="meso:BSQ44_06085"/>
<evidence type="ECO:0000256" key="2">
    <source>
        <dbReference type="ARBA" id="ARBA00023002"/>
    </source>
</evidence>
<dbReference type="InterPro" id="IPR036188">
    <property type="entry name" value="FAD/NAD-bd_sf"/>
</dbReference>
<proteinExistence type="predicted"/>
<dbReference type="STRING" id="1670800.BSQ44_06085"/>
<comment type="cofactor">
    <cofactor evidence="1">
        <name>FAD</name>
        <dbReference type="ChEBI" id="CHEBI:57692"/>
    </cofactor>
</comment>
<dbReference type="PANTHER" id="PTHR42923">
    <property type="entry name" value="PROTOPORPHYRINOGEN OXIDASE"/>
    <property type="match status" value="1"/>
</dbReference>
<dbReference type="SUPFAM" id="SSF51905">
    <property type="entry name" value="FAD/NAD(P)-binding domain"/>
    <property type="match status" value="1"/>
</dbReference>